<dbReference type="InterPro" id="IPR011009">
    <property type="entry name" value="Kinase-like_dom_sf"/>
</dbReference>
<dbReference type="Pfam" id="PF03171">
    <property type="entry name" value="2OG-FeII_Oxy"/>
    <property type="match status" value="1"/>
</dbReference>
<organism evidence="4 5">
    <name type="scientific">Camelina sativa</name>
    <name type="common">False flax</name>
    <name type="synonym">Myagrum sativum</name>
    <dbReference type="NCBI Taxonomy" id="90675"/>
    <lineage>
        <taxon>Eukaryota</taxon>
        <taxon>Viridiplantae</taxon>
        <taxon>Streptophyta</taxon>
        <taxon>Embryophyta</taxon>
        <taxon>Tracheophyta</taxon>
        <taxon>Spermatophyta</taxon>
        <taxon>Magnoliopsida</taxon>
        <taxon>eudicotyledons</taxon>
        <taxon>Gunneridae</taxon>
        <taxon>Pentapetalae</taxon>
        <taxon>rosids</taxon>
        <taxon>malvids</taxon>
        <taxon>Brassicales</taxon>
        <taxon>Brassicaceae</taxon>
        <taxon>Camelineae</taxon>
        <taxon>Camelina</taxon>
    </lineage>
</organism>
<dbReference type="Gene3D" id="3.30.200.20">
    <property type="entry name" value="Phosphorylase Kinase, domain 1"/>
    <property type="match status" value="1"/>
</dbReference>
<keyword evidence="1" id="KW-0547">Nucleotide-binding</keyword>
<dbReference type="PROSITE" id="PS00107">
    <property type="entry name" value="PROTEIN_KINASE_ATP"/>
    <property type="match status" value="1"/>
</dbReference>
<name>A0ABM1QJS6_CAMSA</name>
<evidence type="ECO:0000259" key="3">
    <source>
        <dbReference type="PROSITE" id="PS51471"/>
    </source>
</evidence>
<evidence type="ECO:0000256" key="1">
    <source>
        <dbReference type="PROSITE-ProRule" id="PRU10141"/>
    </source>
</evidence>
<dbReference type="SUPFAM" id="SSF56112">
    <property type="entry name" value="Protein kinase-like (PK-like)"/>
    <property type="match status" value="1"/>
</dbReference>
<dbReference type="InterPro" id="IPR005123">
    <property type="entry name" value="Oxoglu/Fe-dep_dioxygenase_dom"/>
</dbReference>
<dbReference type="InterPro" id="IPR017441">
    <property type="entry name" value="Protein_kinase_ATP_BS"/>
</dbReference>
<proteinExistence type="inferred from homology"/>
<dbReference type="InterPro" id="IPR044861">
    <property type="entry name" value="IPNS-like_FE2OG_OXY"/>
</dbReference>
<dbReference type="GeneID" id="109127155"/>
<reference evidence="5" key="2">
    <citation type="submission" date="2025-08" db="UniProtKB">
        <authorList>
            <consortium name="RefSeq"/>
        </authorList>
    </citation>
    <scope>IDENTIFICATION</scope>
    <source>
        <tissue evidence="5">Leaf</tissue>
    </source>
</reference>
<dbReference type="Gene3D" id="2.60.120.330">
    <property type="entry name" value="B-lactam Antibiotic, Isopenicillin N Synthase, Chain"/>
    <property type="match status" value="1"/>
</dbReference>
<gene>
    <name evidence="5" type="primary">LOC109127155</name>
</gene>
<keyword evidence="2" id="KW-0408">Iron</keyword>
<protein>
    <submittedName>
        <fullName evidence="5">Uncharacterized protein LOC109127155</fullName>
    </submittedName>
</protein>
<reference evidence="4" key="1">
    <citation type="journal article" date="2014" name="Nat. Commun.">
        <title>The emerging biofuel crop Camelina sativa retains a highly undifferentiated hexaploid genome structure.</title>
        <authorList>
            <person name="Kagale S."/>
            <person name="Koh C."/>
            <person name="Nixon J."/>
            <person name="Bollina V."/>
            <person name="Clarke W.E."/>
            <person name="Tuteja R."/>
            <person name="Spillane C."/>
            <person name="Robinson S.J."/>
            <person name="Links M.G."/>
            <person name="Clarke C."/>
            <person name="Higgins E.E."/>
            <person name="Huebert T."/>
            <person name="Sharpe A.G."/>
            <person name="Parkin I.A."/>
        </authorList>
    </citation>
    <scope>NUCLEOTIDE SEQUENCE [LARGE SCALE GENOMIC DNA]</scope>
    <source>
        <strain evidence="4">cv. DH55</strain>
    </source>
</reference>
<keyword evidence="2" id="KW-0560">Oxidoreductase</keyword>
<dbReference type="InterPro" id="IPR027443">
    <property type="entry name" value="IPNS-like_sf"/>
</dbReference>
<accession>A0ABM1QJS6</accession>
<feature type="binding site" evidence="1">
    <location>
        <position position="56"/>
    </location>
    <ligand>
        <name>ATP</name>
        <dbReference type="ChEBI" id="CHEBI:30616"/>
    </ligand>
</feature>
<dbReference type="Proteomes" id="UP000694864">
    <property type="component" value="Chromosome 2"/>
</dbReference>
<sequence length="250" mass="28408">MGDGSSTRSNSSNSSSEKPEWLQQYSLVGKIGEGTYGLVFLARTKTPPKRPIAIKKFKQSKDGDGVSPTAIREARSYMTLYLAFDYAEYDLYEIIRHHRDKVSPRSYSVKFLASIGGSAAHTDLGAITLLIPNEVPGLQVFKNEQWFDVEYINSAMVVFIGDQLMRMTNGRFKNVLHRAKSDKERLRISWPVFVSPKHDLLVGPLPELTGDESPPKFETLVYQDYLHQTMQNWALDKLYNKESTDLLKTH</sequence>
<dbReference type="PROSITE" id="PS51471">
    <property type="entry name" value="FE2OG_OXY"/>
    <property type="match status" value="1"/>
</dbReference>
<keyword evidence="1" id="KW-0067">ATP-binding</keyword>
<comment type="similarity">
    <text evidence="2">Belongs to the iron/ascorbate-dependent oxidoreductase family.</text>
</comment>
<dbReference type="PANTHER" id="PTHR47990">
    <property type="entry name" value="2-OXOGLUTARATE (2OG) AND FE(II)-DEPENDENT OXYGENASE SUPERFAMILY PROTEIN-RELATED"/>
    <property type="match status" value="1"/>
</dbReference>
<feature type="domain" description="Fe2OG dioxygenase" evidence="3">
    <location>
        <begin position="100"/>
        <end position="196"/>
    </location>
</feature>
<dbReference type="RefSeq" id="XP_019087014.1">
    <property type="nucleotide sequence ID" value="XM_019231469.1"/>
</dbReference>
<evidence type="ECO:0000313" key="5">
    <source>
        <dbReference type="RefSeq" id="XP_019087014.1"/>
    </source>
</evidence>
<keyword evidence="2" id="KW-0479">Metal-binding</keyword>
<keyword evidence="4" id="KW-1185">Reference proteome</keyword>
<evidence type="ECO:0000313" key="4">
    <source>
        <dbReference type="Proteomes" id="UP000694864"/>
    </source>
</evidence>
<dbReference type="InterPro" id="IPR050231">
    <property type="entry name" value="Iron_ascorbate_oxido_reductase"/>
</dbReference>
<evidence type="ECO:0000256" key="2">
    <source>
        <dbReference type="RuleBase" id="RU003682"/>
    </source>
</evidence>
<dbReference type="SUPFAM" id="SSF51197">
    <property type="entry name" value="Clavaminate synthase-like"/>
    <property type="match status" value="1"/>
</dbReference>